<feature type="compositionally biased region" description="Low complexity" evidence="5">
    <location>
        <begin position="18"/>
        <end position="34"/>
    </location>
</feature>
<dbReference type="Gene3D" id="3.10.105.10">
    <property type="entry name" value="Dipeptide-binding Protein, Domain 3"/>
    <property type="match status" value="1"/>
</dbReference>
<dbReference type="GO" id="GO:0030313">
    <property type="term" value="C:cell envelope"/>
    <property type="evidence" value="ECO:0007669"/>
    <property type="project" value="UniProtKB-SubCell"/>
</dbReference>
<evidence type="ECO:0000256" key="3">
    <source>
        <dbReference type="ARBA" id="ARBA00022448"/>
    </source>
</evidence>
<evidence type="ECO:0000313" key="9">
    <source>
        <dbReference type="Proteomes" id="UP000029074"/>
    </source>
</evidence>
<feature type="transmembrane region" description="Helical" evidence="6">
    <location>
        <begin position="60"/>
        <end position="81"/>
    </location>
</feature>
<sequence>MTDSNGAHEPHGATGHEAPTSTNNPNATTNGTSNMPGATGSLDPTLQAASTAATRNKPPVWAIILAVLAVLAVIIGSIAAIRTLTSSNDTPAGHKESNVTIGVKLAPTNLDIRNTAGSALDQVLIDNVYEGLLDRGADNGVQPGIAQSWDVSDDGKTYTFELADGMTFSNGDTLDSQDVVWSLNEAIKQGYHGSEFLSAVDTVTASDSSTVIITLKEPDADLLWNLTGRAGLIYDEEAEGSYDPKTQALGSGPFTVEQFTADDSITLKRNDEYWGKNKAKTEQITIKYFTDNNAAVNALKSGDVALLAPIMPNVMQTFADDPEHYDVQPGDDTDKYTLAMNNGDGHATNDKRVRQAIRYAIDHDELIAARGGVDLPLYGPIPELDPGYEDLSALYPHDVAKAKQLLAEAGYNEQHPLKLTLTYPNIYGSEIGDMLRSQLAQAGIDLDVQEVEFSTWLEQVYTNKQYDLSLVDHNESHDIGSWANPDYYFNYNNKQVQQLINDARTAPTEQESEAKLKQAARIISEDAAADWLFNYRVTTAMAKGVEGFPVNMNQSFMPLVDFTYTKQ</sequence>
<name>A0A087ALB2_9BIFI</name>
<keyword evidence="9" id="KW-1185">Reference proteome</keyword>
<dbReference type="OrthoDB" id="9796817at2"/>
<keyword evidence="4" id="KW-0732">Signal</keyword>
<feature type="domain" description="Solute-binding protein family 5" evidence="7">
    <location>
        <begin position="141"/>
        <end position="490"/>
    </location>
</feature>
<keyword evidence="6" id="KW-0812">Transmembrane</keyword>
<comment type="subcellular location">
    <subcellularLocation>
        <location evidence="1">Cell envelope</location>
    </subcellularLocation>
</comment>
<dbReference type="InterPro" id="IPR000914">
    <property type="entry name" value="SBP_5_dom"/>
</dbReference>
<dbReference type="PANTHER" id="PTHR30290">
    <property type="entry name" value="PERIPLASMIC BINDING COMPONENT OF ABC TRANSPORTER"/>
    <property type="match status" value="1"/>
</dbReference>
<dbReference type="Gene3D" id="3.40.190.10">
    <property type="entry name" value="Periplasmic binding protein-like II"/>
    <property type="match status" value="1"/>
</dbReference>
<organism evidence="8 9">
    <name type="scientific">Bifidobacterium gallicum DSM 20093 = LMG 11596</name>
    <dbReference type="NCBI Taxonomy" id="561180"/>
    <lineage>
        <taxon>Bacteria</taxon>
        <taxon>Bacillati</taxon>
        <taxon>Actinomycetota</taxon>
        <taxon>Actinomycetes</taxon>
        <taxon>Bifidobacteriales</taxon>
        <taxon>Bifidobacteriaceae</taxon>
        <taxon>Bifidobacterium</taxon>
    </lineage>
</organism>
<keyword evidence="3" id="KW-0813">Transport</keyword>
<evidence type="ECO:0000256" key="5">
    <source>
        <dbReference type="SAM" id="MobiDB-lite"/>
    </source>
</evidence>
<dbReference type="CDD" id="cd08494">
    <property type="entry name" value="PBP2_NikA_DppA_OppA_like_6"/>
    <property type="match status" value="1"/>
</dbReference>
<evidence type="ECO:0000256" key="4">
    <source>
        <dbReference type="ARBA" id="ARBA00022729"/>
    </source>
</evidence>
<evidence type="ECO:0000256" key="1">
    <source>
        <dbReference type="ARBA" id="ARBA00004196"/>
    </source>
</evidence>
<dbReference type="InterPro" id="IPR030678">
    <property type="entry name" value="Peptide/Ni-bd"/>
</dbReference>
<gene>
    <name evidence="8" type="ORF">BGLCM_0228</name>
</gene>
<dbReference type="InterPro" id="IPR039424">
    <property type="entry name" value="SBP_5"/>
</dbReference>
<dbReference type="GO" id="GO:0043190">
    <property type="term" value="C:ATP-binding cassette (ABC) transporter complex"/>
    <property type="evidence" value="ECO:0007669"/>
    <property type="project" value="InterPro"/>
</dbReference>
<accession>A0A087ALB2</accession>
<comment type="caution">
    <text evidence="8">The sequence shown here is derived from an EMBL/GenBank/DDBJ whole genome shotgun (WGS) entry which is preliminary data.</text>
</comment>
<evidence type="ECO:0000256" key="2">
    <source>
        <dbReference type="ARBA" id="ARBA00005695"/>
    </source>
</evidence>
<proteinExistence type="inferred from homology"/>
<dbReference type="GO" id="GO:0042597">
    <property type="term" value="C:periplasmic space"/>
    <property type="evidence" value="ECO:0007669"/>
    <property type="project" value="UniProtKB-ARBA"/>
</dbReference>
<dbReference type="PANTHER" id="PTHR30290:SF10">
    <property type="entry name" value="PERIPLASMIC OLIGOPEPTIDE-BINDING PROTEIN-RELATED"/>
    <property type="match status" value="1"/>
</dbReference>
<keyword evidence="6" id="KW-0472">Membrane</keyword>
<evidence type="ECO:0000313" key="8">
    <source>
        <dbReference type="EMBL" id="KFI59562.1"/>
    </source>
</evidence>
<feature type="compositionally biased region" description="Basic and acidic residues" evidence="5">
    <location>
        <begin position="1"/>
        <end position="11"/>
    </location>
</feature>
<protein>
    <submittedName>
        <fullName evidence="8">ABC transporter substrate-binding protein</fullName>
    </submittedName>
</protein>
<dbReference type="Pfam" id="PF00496">
    <property type="entry name" value="SBP_bac_5"/>
    <property type="match status" value="1"/>
</dbReference>
<comment type="similarity">
    <text evidence="2">Belongs to the bacterial solute-binding protein 5 family.</text>
</comment>
<dbReference type="Proteomes" id="UP000029074">
    <property type="component" value="Unassembled WGS sequence"/>
</dbReference>
<evidence type="ECO:0000256" key="6">
    <source>
        <dbReference type="SAM" id="Phobius"/>
    </source>
</evidence>
<reference evidence="8 9" key="1">
    <citation type="submission" date="2014-03" db="EMBL/GenBank/DDBJ databases">
        <title>Genomics of Bifidobacteria.</title>
        <authorList>
            <person name="Ventura M."/>
            <person name="Milani C."/>
            <person name="Lugli G.A."/>
        </authorList>
    </citation>
    <scope>NUCLEOTIDE SEQUENCE [LARGE SCALE GENOMIC DNA]</scope>
    <source>
        <strain evidence="8 9">LMG 11596</strain>
    </source>
</reference>
<dbReference type="GO" id="GO:1904680">
    <property type="term" value="F:peptide transmembrane transporter activity"/>
    <property type="evidence" value="ECO:0007669"/>
    <property type="project" value="TreeGrafter"/>
</dbReference>
<keyword evidence="6" id="KW-1133">Transmembrane helix</keyword>
<dbReference type="PIRSF" id="PIRSF002741">
    <property type="entry name" value="MppA"/>
    <property type="match status" value="1"/>
</dbReference>
<dbReference type="EMBL" id="JGYW01000002">
    <property type="protein sequence ID" value="KFI59562.1"/>
    <property type="molecule type" value="Genomic_DNA"/>
</dbReference>
<dbReference type="GO" id="GO:0015833">
    <property type="term" value="P:peptide transport"/>
    <property type="evidence" value="ECO:0007669"/>
    <property type="project" value="TreeGrafter"/>
</dbReference>
<dbReference type="AlphaFoldDB" id="A0A087ALB2"/>
<evidence type="ECO:0000259" key="7">
    <source>
        <dbReference type="Pfam" id="PF00496"/>
    </source>
</evidence>
<dbReference type="RefSeq" id="WP_044084454.1">
    <property type="nucleotide sequence ID" value="NZ_ABXB03000003.1"/>
</dbReference>
<feature type="region of interest" description="Disordered" evidence="5">
    <location>
        <begin position="1"/>
        <end position="44"/>
    </location>
</feature>
<dbReference type="SUPFAM" id="SSF53850">
    <property type="entry name" value="Periplasmic binding protein-like II"/>
    <property type="match status" value="1"/>
</dbReference>